<dbReference type="GO" id="GO:0030288">
    <property type="term" value="C:outer membrane-bounded periplasmic space"/>
    <property type="evidence" value="ECO:0007669"/>
    <property type="project" value="InterPro"/>
</dbReference>
<dbReference type="PROSITE" id="PS51257">
    <property type="entry name" value="PROKAR_LIPOPROTEIN"/>
    <property type="match status" value="1"/>
</dbReference>
<dbReference type="Pfam" id="PF03783">
    <property type="entry name" value="CsgG"/>
    <property type="match status" value="1"/>
</dbReference>
<keyword evidence="3" id="KW-1185">Reference proteome</keyword>
<dbReference type="InterPro" id="IPR005534">
    <property type="entry name" value="Curli_assmbl/transp-comp_CsgG"/>
</dbReference>
<evidence type="ECO:0000313" key="2">
    <source>
        <dbReference type="EMBL" id="TCI08388.1"/>
    </source>
</evidence>
<dbReference type="EMBL" id="SJTG01000004">
    <property type="protein sequence ID" value="TCI08388.1"/>
    <property type="molecule type" value="Genomic_DNA"/>
</dbReference>
<reference evidence="2 3" key="1">
    <citation type="submission" date="2019-02" db="EMBL/GenBank/DDBJ databases">
        <title>Dyella amyloliquefaciens sp. nov., isolated from forest soil.</title>
        <authorList>
            <person name="Gao Z.-H."/>
            <person name="Qiu L.-H."/>
        </authorList>
    </citation>
    <scope>NUCLEOTIDE SEQUENCE [LARGE SCALE GENOMIC DNA]</scope>
    <source>
        <strain evidence="2 3">KACC 12747</strain>
    </source>
</reference>
<evidence type="ECO:0000313" key="3">
    <source>
        <dbReference type="Proteomes" id="UP000291822"/>
    </source>
</evidence>
<organism evidence="2 3">
    <name type="scientific">Dyella soli</name>
    <dbReference type="NCBI Taxonomy" id="522319"/>
    <lineage>
        <taxon>Bacteria</taxon>
        <taxon>Pseudomonadati</taxon>
        <taxon>Pseudomonadota</taxon>
        <taxon>Gammaproteobacteria</taxon>
        <taxon>Lysobacterales</taxon>
        <taxon>Rhodanobacteraceae</taxon>
        <taxon>Dyella</taxon>
    </lineage>
</organism>
<evidence type="ECO:0000256" key="1">
    <source>
        <dbReference type="SAM" id="SignalP"/>
    </source>
</evidence>
<gene>
    <name evidence="2" type="ORF">EZM97_27550</name>
</gene>
<feature type="chain" id="PRO_5020913700" evidence="1">
    <location>
        <begin position="28"/>
        <end position="322"/>
    </location>
</feature>
<comment type="caution">
    <text evidence="2">The sequence shown here is derived from an EMBL/GenBank/DDBJ whole genome shotgun (WGS) entry which is preliminary data.</text>
</comment>
<accession>A0A4R0YLQ5</accession>
<keyword evidence="1" id="KW-0732">Signal</keyword>
<name>A0A4R0YLQ5_9GAMM</name>
<proteinExistence type="predicted"/>
<sequence length="322" mass="33695">MMKRRTQFSVRSCAAAAIMCLSMTGCAELIPKSAQEQRKEMSAQIPKCSRNLGSIAVHEPDGGKHWWTEKQLPAPSKLIKVYISKSGCFKLVDRGVGMDIAMKERELASQGQLRVQSAVGKGQIKAADYILVPDFISSNNDAGGGGGAAALGGLIGGGAGALLGSINFRSRTADVVLTVTDVRSSEQVAMVEGSYKKTDIGFGAAGGLFSAGGLGSASVGGYANTEMGQVTALAYLQAYTELVRQLGGLPDDAKEANAKQSVTVYKAGKLLSRADGSGKSVRDVTPDVLLYPTGNKQGAMWEVEDDVGNKGWISSTLLKLAH</sequence>
<dbReference type="Proteomes" id="UP000291822">
    <property type="component" value="Unassembled WGS sequence"/>
</dbReference>
<dbReference type="AlphaFoldDB" id="A0A4R0YLQ5"/>
<protein>
    <submittedName>
        <fullName evidence="2">Peptidoglycan-binding protein</fullName>
    </submittedName>
</protein>
<feature type="signal peptide" evidence="1">
    <location>
        <begin position="1"/>
        <end position="27"/>
    </location>
</feature>